<reference evidence="10" key="1">
    <citation type="journal article" date="2022" name="BMC Genomics">
        <title>Genome sequence of the entomopathogenic Serratia entomophila isolate 626 and characterisation of the species specific itaconate degradation pathway.</title>
        <authorList>
            <person name="Vaughan A.L."/>
            <person name="Altermann E."/>
            <person name="Glare T.R."/>
            <person name="Hurst M.R.H."/>
        </authorList>
    </citation>
    <scope>NUCLEOTIDE SEQUENCE</scope>
    <source>
        <strain evidence="10">626</strain>
    </source>
</reference>
<evidence type="ECO:0000256" key="4">
    <source>
        <dbReference type="ARBA" id="ARBA00022679"/>
    </source>
</evidence>
<accession>A0ABY5CV48</accession>
<evidence type="ECO:0000256" key="1">
    <source>
        <dbReference type="ARBA" id="ARBA00004651"/>
    </source>
</evidence>
<evidence type="ECO:0000256" key="8">
    <source>
        <dbReference type="SAM" id="Phobius"/>
    </source>
</evidence>
<evidence type="ECO:0000256" key="6">
    <source>
        <dbReference type="ARBA" id="ARBA00022989"/>
    </source>
</evidence>
<comment type="subcellular location">
    <subcellularLocation>
        <location evidence="1">Cell membrane</location>
        <topology evidence="1">Multi-pass membrane protein</topology>
    </subcellularLocation>
</comment>
<protein>
    <submittedName>
        <fullName evidence="10">Glycosyltransferase family 39 protein</fullName>
        <ecNumber evidence="10">2.4.-.-</ecNumber>
    </submittedName>
</protein>
<dbReference type="GO" id="GO:0016757">
    <property type="term" value="F:glycosyltransferase activity"/>
    <property type="evidence" value="ECO:0007669"/>
    <property type="project" value="UniProtKB-KW"/>
</dbReference>
<evidence type="ECO:0000313" key="10">
    <source>
        <dbReference type="EMBL" id="USV02039.1"/>
    </source>
</evidence>
<dbReference type="Pfam" id="PF13231">
    <property type="entry name" value="PMT_2"/>
    <property type="match status" value="1"/>
</dbReference>
<evidence type="ECO:0000256" key="3">
    <source>
        <dbReference type="ARBA" id="ARBA00022676"/>
    </source>
</evidence>
<dbReference type="PANTHER" id="PTHR33908:SF3">
    <property type="entry name" value="UNDECAPRENYL PHOSPHATE-ALPHA-4-AMINO-4-DEOXY-L-ARABINOSE ARABINOSYL TRANSFERASE"/>
    <property type="match status" value="1"/>
</dbReference>
<keyword evidence="5 8" id="KW-0812">Transmembrane</keyword>
<sequence>MSLQQISNAPLAGNRLKGIGYKHYVLLILLLSAAIRFTSLTDRYLWCDEASSVLTSRYDVAALLYHASFDVHPPLYYLLLHGWMVLFGDSILAVRSLSLVFGVATVALAIRLTRWLANERAALLAGALMAIMPMAVRYSQEARMYALMGMLTLAATMALVLWLKTPANRRYLAIYALLMALSFYTHYFTIFASITHWGVLLALACRRDEPCRYLKQPAWWLANLAIGVAYIPWLLVLLDLLAHITELKAGGDVGWIPQVTWSDLPAMYWRLFSGNDGRGYPGIIFWLLPPCFFGLSCLWLRRRGGDRKYPLLLFCSVFVPVTLLFIVSLRTPLFVDRYLFFAALGIPVILAMIITESESRSRKISLLLLVGLLFGSGLRNDYPPEKDEFKAMVHYINGNYQVNDAVVVSNMFNYLSYVYYNKKGYRALLYTPANPNGISGKPNAYGFGTFFHDRAAQTYVDNLHALAGNHRRIWLVSGGDFNQDFGRLPPEWVNTGTFKSGGFETRLFVAQPVR</sequence>
<dbReference type="EC" id="2.4.-.-" evidence="10"/>
<feature type="transmembrane region" description="Helical" evidence="8">
    <location>
        <begin position="337"/>
        <end position="354"/>
    </location>
</feature>
<evidence type="ECO:0000256" key="5">
    <source>
        <dbReference type="ARBA" id="ARBA00022692"/>
    </source>
</evidence>
<feature type="transmembrane region" description="Helical" evidence="8">
    <location>
        <begin position="219"/>
        <end position="241"/>
    </location>
</feature>
<evidence type="ECO:0000259" key="9">
    <source>
        <dbReference type="Pfam" id="PF13231"/>
    </source>
</evidence>
<keyword evidence="3 10" id="KW-0328">Glycosyltransferase</keyword>
<evidence type="ECO:0000313" key="11">
    <source>
        <dbReference type="Proteomes" id="UP001056873"/>
    </source>
</evidence>
<feature type="domain" description="Glycosyltransferase RgtA/B/C/D-like" evidence="9">
    <location>
        <begin position="72"/>
        <end position="234"/>
    </location>
</feature>
<name>A0ABY5CV48_9GAMM</name>
<feature type="transmembrane region" description="Helical" evidence="8">
    <location>
        <begin position="312"/>
        <end position="331"/>
    </location>
</feature>
<evidence type="ECO:0000256" key="7">
    <source>
        <dbReference type="ARBA" id="ARBA00023136"/>
    </source>
</evidence>
<dbReference type="RefSeq" id="WP_252961535.1">
    <property type="nucleotide sequence ID" value="NZ_CAMIPH010000005.1"/>
</dbReference>
<dbReference type="EMBL" id="CP074347">
    <property type="protein sequence ID" value="USV02039.1"/>
    <property type="molecule type" value="Genomic_DNA"/>
</dbReference>
<dbReference type="InterPro" id="IPR038731">
    <property type="entry name" value="RgtA/B/C-like"/>
</dbReference>
<feature type="transmembrane region" description="Helical" evidence="8">
    <location>
        <begin position="283"/>
        <end position="300"/>
    </location>
</feature>
<keyword evidence="11" id="KW-1185">Reference proteome</keyword>
<feature type="transmembrane region" description="Helical" evidence="8">
    <location>
        <begin position="83"/>
        <end position="109"/>
    </location>
</feature>
<gene>
    <name evidence="10" type="ORF">KFQ06_05820</name>
</gene>
<keyword evidence="7 8" id="KW-0472">Membrane</keyword>
<dbReference type="PANTHER" id="PTHR33908">
    <property type="entry name" value="MANNOSYLTRANSFERASE YKCB-RELATED"/>
    <property type="match status" value="1"/>
</dbReference>
<keyword evidence="2" id="KW-1003">Cell membrane</keyword>
<proteinExistence type="predicted"/>
<organism evidence="10 11">
    <name type="scientific">Serratia entomophila</name>
    <dbReference type="NCBI Taxonomy" id="42906"/>
    <lineage>
        <taxon>Bacteria</taxon>
        <taxon>Pseudomonadati</taxon>
        <taxon>Pseudomonadota</taxon>
        <taxon>Gammaproteobacteria</taxon>
        <taxon>Enterobacterales</taxon>
        <taxon>Yersiniaceae</taxon>
        <taxon>Serratia</taxon>
    </lineage>
</organism>
<feature type="transmembrane region" description="Helical" evidence="8">
    <location>
        <begin position="144"/>
        <end position="163"/>
    </location>
</feature>
<dbReference type="Proteomes" id="UP001056873">
    <property type="component" value="Chromosome"/>
</dbReference>
<keyword evidence="6 8" id="KW-1133">Transmembrane helix</keyword>
<feature type="transmembrane region" description="Helical" evidence="8">
    <location>
        <begin position="175"/>
        <end position="199"/>
    </location>
</feature>
<evidence type="ECO:0000256" key="2">
    <source>
        <dbReference type="ARBA" id="ARBA00022475"/>
    </source>
</evidence>
<keyword evidence="4 10" id="KW-0808">Transferase</keyword>
<feature type="transmembrane region" description="Helical" evidence="8">
    <location>
        <begin position="21"/>
        <end position="39"/>
    </location>
</feature>
<dbReference type="InterPro" id="IPR050297">
    <property type="entry name" value="LipidA_mod_glycosyltrf_83"/>
</dbReference>